<keyword evidence="3" id="KW-0472">Membrane</keyword>
<dbReference type="PANTHER" id="PTHR11757">
    <property type="entry name" value="PROTEASE FAMILY S9A OLIGOPEPTIDASE"/>
    <property type="match status" value="1"/>
</dbReference>
<feature type="compositionally biased region" description="Pro residues" evidence="2">
    <location>
        <begin position="58"/>
        <end position="69"/>
    </location>
</feature>
<evidence type="ECO:0000313" key="5">
    <source>
        <dbReference type="EMBL" id="KAL2552136.1"/>
    </source>
</evidence>
<dbReference type="PANTHER" id="PTHR11757:SF19">
    <property type="entry name" value="PROLYL ENDOPEPTIDASE-LIKE"/>
    <property type="match status" value="1"/>
</dbReference>
<dbReference type="EMBL" id="JBFOLJ010000002">
    <property type="protein sequence ID" value="KAL2552136.1"/>
    <property type="molecule type" value="Genomic_DNA"/>
</dbReference>
<gene>
    <name evidence="5" type="ORF">Fot_05755</name>
</gene>
<name>A0ABD1WR14_9LAMI</name>
<sequence length="291" mass="32870">MTSGTSGGGPLALYRSVVAGIILGVGMNGTQIVMAQLQQLNLMDGIIGNSSHTHHHAPPPLHPPSPQHPPHLLRYANYKPQKLQPPPSPPLPPKPPKKPTTLSLHGESWEDPYVWVSQLHDRVAMRHMDVYMEQEEKYTEAVMSDTERLQSKLQSEMASRRATHLSTPPLRWGPWLYYWRVEEGKQYPVLCQRLASLHEEFISQKSPSAGFDFTSGKRIEQKLLDYNQEAERFGGYAYEELSEVSPDHWDLAYTMYDKDNDLAGSCSSQRAQSPVFVSSRSCFSNNAWAKL</sequence>
<dbReference type="Proteomes" id="UP001604277">
    <property type="component" value="Unassembled WGS sequence"/>
</dbReference>
<accession>A0ABD1WR14</accession>
<feature type="compositionally biased region" description="Pro residues" evidence="2">
    <location>
        <begin position="83"/>
        <end position="94"/>
    </location>
</feature>
<dbReference type="InterPro" id="IPR023302">
    <property type="entry name" value="Pept_S9A_N"/>
</dbReference>
<dbReference type="AlphaFoldDB" id="A0ABD1WR14"/>
<keyword evidence="6" id="KW-1185">Reference proteome</keyword>
<keyword evidence="3" id="KW-1133">Transmembrane helix</keyword>
<keyword evidence="3" id="KW-0812">Transmembrane</keyword>
<evidence type="ECO:0000313" key="6">
    <source>
        <dbReference type="Proteomes" id="UP001604277"/>
    </source>
</evidence>
<comment type="similarity">
    <text evidence="1">Belongs to the peptidase S9A family.</text>
</comment>
<dbReference type="SUPFAM" id="SSF50993">
    <property type="entry name" value="Peptidase/esterase 'gauge' domain"/>
    <property type="match status" value="1"/>
</dbReference>
<dbReference type="Gene3D" id="3.40.50.1820">
    <property type="entry name" value="alpha/beta hydrolase"/>
    <property type="match status" value="1"/>
</dbReference>
<reference evidence="6" key="1">
    <citation type="submission" date="2024-07" db="EMBL/GenBank/DDBJ databases">
        <title>Two chromosome-level genome assemblies of Korean endemic species Abeliophyllum distichum and Forsythia ovata (Oleaceae).</title>
        <authorList>
            <person name="Jang H."/>
        </authorList>
    </citation>
    <scope>NUCLEOTIDE SEQUENCE [LARGE SCALE GENOMIC DNA]</scope>
</reference>
<comment type="caution">
    <text evidence="5">The sequence shown here is derived from an EMBL/GenBank/DDBJ whole genome shotgun (WGS) entry which is preliminary data.</text>
</comment>
<evidence type="ECO:0000256" key="3">
    <source>
        <dbReference type="SAM" id="Phobius"/>
    </source>
</evidence>
<feature type="transmembrane region" description="Helical" evidence="3">
    <location>
        <begin position="12"/>
        <end position="33"/>
    </location>
</feature>
<feature type="region of interest" description="Disordered" evidence="2">
    <location>
        <begin position="48"/>
        <end position="105"/>
    </location>
</feature>
<dbReference type="InterPro" id="IPR029058">
    <property type="entry name" value="AB_hydrolase_fold"/>
</dbReference>
<evidence type="ECO:0000256" key="2">
    <source>
        <dbReference type="SAM" id="MobiDB-lite"/>
    </source>
</evidence>
<proteinExistence type="inferred from homology"/>
<feature type="domain" description="Peptidase S9A N-terminal" evidence="4">
    <location>
        <begin position="95"/>
        <end position="258"/>
    </location>
</feature>
<dbReference type="Gene3D" id="2.130.10.120">
    <property type="entry name" value="Prolyl oligopeptidase, N-terminal domain"/>
    <property type="match status" value="1"/>
</dbReference>
<protein>
    <recommendedName>
        <fullName evidence="4">Peptidase S9A N-terminal domain-containing protein</fullName>
    </recommendedName>
</protein>
<organism evidence="5 6">
    <name type="scientific">Forsythia ovata</name>
    <dbReference type="NCBI Taxonomy" id="205694"/>
    <lineage>
        <taxon>Eukaryota</taxon>
        <taxon>Viridiplantae</taxon>
        <taxon>Streptophyta</taxon>
        <taxon>Embryophyta</taxon>
        <taxon>Tracheophyta</taxon>
        <taxon>Spermatophyta</taxon>
        <taxon>Magnoliopsida</taxon>
        <taxon>eudicotyledons</taxon>
        <taxon>Gunneridae</taxon>
        <taxon>Pentapetalae</taxon>
        <taxon>asterids</taxon>
        <taxon>lamiids</taxon>
        <taxon>Lamiales</taxon>
        <taxon>Oleaceae</taxon>
        <taxon>Forsythieae</taxon>
        <taxon>Forsythia</taxon>
    </lineage>
</organism>
<evidence type="ECO:0000259" key="4">
    <source>
        <dbReference type="Pfam" id="PF02897"/>
    </source>
</evidence>
<dbReference type="InterPro" id="IPR051543">
    <property type="entry name" value="Serine_Peptidase_S9A"/>
</dbReference>
<evidence type="ECO:0000256" key="1">
    <source>
        <dbReference type="ARBA" id="ARBA00005228"/>
    </source>
</evidence>
<dbReference type="Pfam" id="PF02897">
    <property type="entry name" value="Peptidase_S9_N"/>
    <property type="match status" value="1"/>
</dbReference>